<dbReference type="EMBL" id="PTIZ01000005">
    <property type="protein sequence ID" value="PPK75550.1"/>
    <property type="molecule type" value="Genomic_DNA"/>
</dbReference>
<sequence>MRGGSDFLRASSEFLRRAVRSSLYTFPNGSKSPVWESAQRITDSWSAGFACKRKQSLHSRCASIHNNVHRLAGGAETTREFLLESFSRLCIAMSATRGNEEKCGEAS</sequence>
<evidence type="ECO:0000313" key="2">
    <source>
        <dbReference type="Proteomes" id="UP000240010"/>
    </source>
</evidence>
<protein>
    <submittedName>
        <fullName evidence="1">Uncharacterized protein</fullName>
    </submittedName>
</protein>
<evidence type="ECO:0000313" key="1">
    <source>
        <dbReference type="EMBL" id="PPK75550.1"/>
    </source>
</evidence>
<dbReference type="Proteomes" id="UP000240010">
    <property type="component" value="Unassembled WGS sequence"/>
</dbReference>
<dbReference type="AlphaFoldDB" id="A0A2S6HDN0"/>
<name>A0A2S6HDN0_9GAMM</name>
<reference evidence="1 2" key="1">
    <citation type="submission" date="2018-02" db="EMBL/GenBank/DDBJ databases">
        <title>Subsurface microbial communities from deep shales in Ohio and West Virginia, USA.</title>
        <authorList>
            <person name="Wrighton K."/>
        </authorList>
    </citation>
    <scope>NUCLEOTIDE SEQUENCE [LARGE SCALE GENOMIC DNA]</scope>
    <source>
        <strain evidence="1 2">OWC-DMM</strain>
    </source>
</reference>
<proteinExistence type="predicted"/>
<organism evidence="1 2">
    <name type="scientific">Methylobacter tundripaludum</name>
    <dbReference type="NCBI Taxonomy" id="173365"/>
    <lineage>
        <taxon>Bacteria</taxon>
        <taxon>Pseudomonadati</taxon>
        <taxon>Pseudomonadota</taxon>
        <taxon>Gammaproteobacteria</taxon>
        <taxon>Methylococcales</taxon>
        <taxon>Methylococcaceae</taxon>
        <taxon>Methylobacter</taxon>
    </lineage>
</organism>
<accession>A0A2S6HDN0</accession>
<comment type="caution">
    <text evidence="1">The sequence shown here is derived from an EMBL/GenBank/DDBJ whole genome shotgun (WGS) entry which is preliminary data.</text>
</comment>
<gene>
    <name evidence="1" type="ORF">B0F87_10516</name>
</gene>